<dbReference type="InterPro" id="IPR029035">
    <property type="entry name" value="DHS-like_NAD/FAD-binding_dom"/>
</dbReference>
<dbReference type="AlphaFoldDB" id="A0A7Y0AFX0"/>
<dbReference type="GO" id="GO:0030976">
    <property type="term" value="F:thiamine pyrophosphate binding"/>
    <property type="evidence" value="ECO:0007669"/>
    <property type="project" value="InterPro"/>
</dbReference>
<proteinExistence type="inferred from homology"/>
<protein>
    <submittedName>
        <fullName evidence="7">Pyruvate oxidase</fullName>
    </submittedName>
</protein>
<dbReference type="InterPro" id="IPR000399">
    <property type="entry name" value="TPP-bd_CS"/>
</dbReference>
<name>A0A7Y0AFX0_9BACT</name>
<dbReference type="Gene3D" id="3.40.50.1220">
    <property type="entry name" value="TPP-binding domain"/>
    <property type="match status" value="1"/>
</dbReference>
<dbReference type="CDD" id="cd07039">
    <property type="entry name" value="TPP_PYR_POX"/>
    <property type="match status" value="1"/>
</dbReference>
<evidence type="ECO:0000259" key="4">
    <source>
        <dbReference type="Pfam" id="PF00205"/>
    </source>
</evidence>
<dbReference type="Pfam" id="PF02776">
    <property type="entry name" value="TPP_enzyme_N"/>
    <property type="match status" value="1"/>
</dbReference>
<keyword evidence="2 3" id="KW-0786">Thiamine pyrophosphate</keyword>
<evidence type="ECO:0000259" key="6">
    <source>
        <dbReference type="Pfam" id="PF02776"/>
    </source>
</evidence>
<feature type="domain" description="Thiamine pyrophosphate enzyme central" evidence="4">
    <location>
        <begin position="199"/>
        <end position="329"/>
    </location>
</feature>
<gene>
    <name evidence="7" type="ORF">HHL22_15390</name>
</gene>
<dbReference type="InterPro" id="IPR029061">
    <property type="entry name" value="THDP-binding"/>
</dbReference>
<accession>A0A7Y0AFX0</accession>
<evidence type="ECO:0000256" key="2">
    <source>
        <dbReference type="ARBA" id="ARBA00023052"/>
    </source>
</evidence>
<evidence type="ECO:0000259" key="5">
    <source>
        <dbReference type="Pfam" id="PF02775"/>
    </source>
</evidence>
<keyword evidence="7" id="KW-0670">Pyruvate</keyword>
<dbReference type="PANTHER" id="PTHR42981:SF2">
    <property type="entry name" value="PYRUVATE DEHYDROGENASE [UBIQUINONE]"/>
    <property type="match status" value="1"/>
</dbReference>
<organism evidence="7 8">
    <name type="scientific">Hymenobacter polaris</name>
    <dbReference type="NCBI Taxonomy" id="2682546"/>
    <lineage>
        <taxon>Bacteria</taxon>
        <taxon>Pseudomonadati</taxon>
        <taxon>Bacteroidota</taxon>
        <taxon>Cytophagia</taxon>
        <taxon>Cytophagales</taxon>
        <taxon>Hymenobacteraceae</taxon>
        <taxon>Hymenobacter</taxon>
    </lineage>
</organism>
<dbReference type="CDD" id="cd02014">
    <property type="entry name" value="TPP_POX"/>
    <property type="match status" value="1"/>
</dbReference>
<dbReference type="InterPro" id="IPR047210">
    <property type="entry name" value="TPP_PYR_POXB-like"/>
</dbReference>
<dbReference type="InterPro" id="IPR047211">
    <property type="entry name" value="POXB-like"/>
</dbReference>
<dbReference type="PANTHER" id="PTHR42981">
    <property type="entry name" value="PYRUVATE DEHYDROGENASE [UBIQUINONE]"/>
    <property type="match status" value="1"/>
</dbReference>
<dbReference type="RefSeq" id="WP_169532225.1">
    <property type="nucleotide sequence ID" value="NZ_JABBGH010000002.1"/>
</dbReference>
<dbReference type="Proteomes" id="UP000559626">
    <property type="component" value="Unassembled WGS sequence"/>
</dbReference>
<dbReference type="FunFam" id="3.40.50.970:FF:000007">
    <property type="entry name" value="Acetolactate synthase"/>
    <property type="match status" value="1"/>
</dbReference>
<evidence type="ECO:0000256" key="1">
    <source>
        <dbReference type="ARBA" id="ARBA00007812"/>
    </source>
</evidence>
<reference evidence="7 8" key="1">
    <citation type="submission" date="2020-04" db="EMBL/GenBank/DDBJ databases">
        <title>Hymenobacter polaris sp. nov., isolated from Arctic soil.</title>
        <authorList>
            <person name="Dahal R.H."/>
        </authorList>
    </citation>
    <scope>NUCLEOTIDE SEQUENCE [LARGE SCALE GENOMIC DNA]</scope>
    <source>
        <strain evidence="7 8">RP-2-7</strain>
    </source>
</reference>
<dbReference type="InterPro" id="IPR011766">
    <property type="entry name" value="TPP_enzyme_TPP-bd"/>
</dbReference>
<dbReference type="GO" id="GO:0000287">
    <property type="term" value="F:magnesium ion binding"/>
    <property type="evidence" value="ECO:0007669"/>
    <property type="project" value="InterPro"/>
</dbReference>
<dbReference type="InterPro" id="IPR047212">
    <property type="entry name" value="TPP_POXB-like"/>
</dbReference>
<dbReference type="SUPFAM" id="SSF52518">
    <property type="entry name" value="Thiamin diphosphate-binding fold (THDP-binding)"/>
    <property type="match status" value="2"/>
</dbReference>
<dbReference type="InterPro" id="IPR012000">
    <property type="entry name" value="Thiamin_PyroP_enz_cen_dom"/>
</dbReference>
<dbReference type="GO" id="GO:0003824">
    <property type="term" value="F:catalytic activity"/>
    <property type="evidence" value="ECO:0007669"/>
    <property type="project" value="InterPro"/>
</dbReference>
<dbReference type="EMBL" id="JABBGH010000002">
    <property type="protein sequence ID" value="NML66591.1"/>
    <property type="molecule type" value="Genomic_DNA"/>
</dbReference>
<evidence type="ECO:0000256" key="3">
    <source>
        <dbReference type="RuleBase" id="RU362132"/>
    </source>
</evidence>
<dbReference type="GO" id="GO:0019752">
    <property type="term" value="P:carboxylic acid metabolic process"/>
    <property type="evidence" value="ECO:0007669"/>
    <property type="project" value="UniProtKB-ARBA"/>
</dbReference>
<comment type="similarity">
    <text evidence="1 3">Belongs to the TPP enzyme family.</text>
</comment>
<dbReference type="PROSITE" id="PS00187">
    <property type="entry name" value="TPP_ENZYMES"/>
    <property type="match status" value="1"/>
</dbReference>
<evidence type="ECO:0000313" key="8">
    <source>
        <dbReference type="Proteomes" id="UP000559626"/>
    </source>
</evidence>
<sequence>MAKTGADLLVERLLDWGVDTIFSLPGDGINGIYEALRTHKEKIRLVLVRHEESAAFMACGYAKFTGKLGVCLATGGPGGIHLLNGLYDAKYDGQPVLAITGSAAHDLSGTYWQQDVDLVKLYEDVAACNERVMGPDHVETIVDQAIRTALGQRTVAHLSFPKDFQDWTTSDDEISSQNIEGHTKPVTVSYEVAPTQSQLQKAADVLNAGKKVAILAGRGALGARAELEQLAEKLGAPVAKALLGKSVLPDDSPYTTGGLGLLGTAPSQDAMEGCDTLLIIGSYFPYLQFYPKPGQARTVQIDLDATHIGLRTPVEVGLLGDCKTVLQGLLPLLEHKTDRDFLEEAQSNMKAWREVLAERGTQQAVPMKPQVIPHILSPLLNSDAIVTCDCGNNTTWAARYIQTQANTLFSTSGLLATMAAGLPYAIAASVAHPGRQVVALVGDGGFTMLMGELATAVRYKLPIKVFIFNNQALGQIKWEQIVMEGNPEFGVDLENIDFAKYAEACGAAGFTIREPNEAAATIRQALAHDGPVVVDCYVDKNEPAMPGKVSTAQAVEFVKALARGERDTSEIIKNVVKDQFREAIATKGKSLLNVIPGL</sequence>
<evidence type="ECO:0000313" key="7">
    <source>
        <dbReference type="EMBL" id="NML66591.1"/>
    </source>
</evidence>
<dbReference type="Pfam" id="PF00205">
    <property type="entry name" value="TPP_enzyme_M"/>
    <property type="match status" value="1"/>
</dbReference>
<dbReference type="SUPFAM" id="SSF52467">
    <property type="entry name" value="DHS-like NAD/FAD-binding domain"/>
    <property type="match status" value="1"/>
</dbReference>
<feature type="domain" description="Thiamine pyrophosphate enzyme N-terminal TPP-binding" evidence="6">
    <location>
        <begin position="4"/>
        <end position="119"/>
    </location>
</feature>
<comment type="caution">
    <text evidence="7">The sequence shown here is derived from an EMBL/GenBank/DDBJ whole genome shotgun (WGS) entry which is preliminary data.</text>
</comment>
<keyword evidence="8" id="KW-1185">Reference proteome</keyword>
<feature type="domain" description="Thiamine pyrophosphate enzyme TPP-binding" evidence="5">
    <location>
        <begin position="389"/>
        <end position="536"/>
    </location>
</feature>
<dbReference type="Gene3D" id="3.40.50.970">
    <property type="match status" value="2"/>
</dbReference>
<dbReference type="Pfam" id="PF02775">
    <property type="entry name" value="TPP_enzyme_C"/>
    <property type="match status" value="1"/>
</dbReference>
<dbReference type="InterPro" id="IPR012001">
    <property type="entry name" value="Thiamin_PyroP_enz_TPP-bd_dom"/>
</dbReference>